<dbReference type="Proteomes" id="UP001176021">
    <property type="component" value="Unassembled WGS sequence"/>
</dbReference>
<proteinExistence type="predicted"/>
<sequence>MIFIYEYVEQVEELFKKLPVSKNNKKVKEAILAEIVNDYYELKKENMDEEHIKIFKEKHEWIENLNFNDAMMFGVSIDGMTLSEGVEFDTSGQGCKSDRNYQLLEELCDISLCYERRKEDFEFNCSVKFVIFALDKCRDYFGSIEGYCNIEELDVPIGYVRRDGYYGRIANNFKDFLELAVFYPYWNKVIKLERMRIEYSLDKLEQEWIINIPDFYKKQKELSDVLKLNRNEKSIATLFDNLRMESDFFVCVI</sequence>
<organism evidence="1 2">
    <name type="scientific">Desulfosporosinus nitroreducens</name>
    <dbReference type="NCBI Taxonomy" id="2018668"/>
    <lineage>
        <taxon>Bacteria</taxon>
        <taxon>Bacillati</taxon>
        <taxon>Bacillota</taxon>
        <taxon>Clostridia</taxon>
        <taxon>Eubacteriales</taxon>
        <taxon>Desulfitobacteriaceae</taxon>
        <taxon>Desulfosporosinus</taxon>
    </lineage>
</organism>
<name>A0ABT8QS04_9FIRM</name>
<comment type="caution">
    <text evidence="1">The sequence shown here is derived from an EMBL/GenBank/DDBJ whole genome shotgun (WGS) entry which is preliminary data.</text>
</comment>
<accession>A0ABT8QS04</accession>
<gene>
    <name evidence="1" type="ORF">M8H41_14945</name>
</gene>
<dbReference type="RefSeq" id="WP_302049167.1">
    <property type="nucleotide sequence ID" value="NZ_JAMJEV010000012.1"/>
</dbReference>
<reference evidence="1" key="1">
    <citation type="submission" date="2022-05" db="EMBL/GenBank/DDBJ databases">
        <title>Expanded diversity of anoxic marine methylotrophy in a Black Sea sulfate reducing microorganism.</title>
        <authorList>
            <person name="Fischer P.Q."/>
            <person name="Stams A.J.M."/>
            <person name="Villanueva L."/>
            <person name="Sousa D.Z."/>
        </authorList>
    </citation>
    <scope>NUCLEOTIDE SEQUENCE</scope>
    <source>
        <strain evidence="1">P130</strain>
    </source>
</reference>
<evidence type="ECO:0000313" key="1">
    <source>
        <dbReference type="EMBL" id="MDO0824138.1"/>
    </source>
</evidence>
<evidence type="ECO:0008006" key="3">
    <source>
        <dbReference type="Google" id="ProtNLM"/>
    </source>
</evidence>
<dbReference type="EMBL" id="JAMJEV010000012">
    <property type="protein sequence ID" value="MDO0824138.1"/>
    <property type="molecule type" value="Genomic_DNA"/>
</dbReference>
<keyword evidence="2" id="KW-1185">Reference proteome</keyword>
<evidence type="ECO:0000313" key="2">
    <source>
        <dbReference type="Proteomes" id="UP001176021"/>
    </source>
</evidence>
<protein>
    <recommendedName>
        <fullName evidence="3">Restriction endonuclease</fullName>
    </recommendedName>
</protein>